<organism evidence="3 4">
    <name type="scientific">Rhipicephalus microplus</name>
    <name type="common">Cattle tick</name>
    <name type="synonym">Boophilus microplus</name>
    <dbReference type="NCBI Taxonomy" id="6941"/>
    <lineage>
        <taxon>Eukaryota</taxon>
        <taxon>Metazoa</taxon>
        <taxon>Ecdysozoa</taxon>
        <taxon>Arthropoda</taxon>
        <taxon>Chelicerata</taxon>
        <taxon>Arachnida</taxon>
        <taxon>Acari</taxon>
        <taxon>Parasitiformes</taxon>
        <taxon>Ixodida</taxon>
        <taxon>Ixodoidea</taxon>
        <taxon>Ixodidae</taxon>
        <taxon>Rhipicephalinae</taxon>
        <taxon>Rhipicephalus</taxon>
        <taxon>Boophilus</taxon>
    </lineage>
</organism>
<feature type="compositionally biased region" description="Polar residues" evidence="1">
    <location>
        <begin position="155"/>
        <end position="165"/>
    </location>
</feature>
<dbReference type="Pfam" id="PF13843">
    <property type="entry name" value="DDE_Tnp_1_7"/>
    <property type="match status" value="1"/>
</dbReference>
<sequence>MHDFIIYEGKGTAHDNGFGISGDIVIDLVKDLPENRNRKLFFDDCFSRLCLVDELKRKGSLSVGTVRVDRTEKCPLTPDATLKAQGKGSVDFRVDEDSNIGVIKWMMDVSTVYGWLVYNATVPSYLSKEAKNTVQPKSQHIYGVNDDERGEASKGPTNGRTSVRPSVHTCQVSHGQNSGLGNNESMANAHQRSLFSCRLSPGQVFRQSSARSLTVPTEAWSRCTGDHSSQSTCHYSVSLTAPFKTAASPNCRLFYPAFCTPQSHAVRTSLA</sequence>
<proteinExistence type="predicted"/>
<accession>A0A9J6EAT3</accession>
<gene>
    <name evidence="3" type="ORF">HPB51_013539</name>
</gene>
<name>A0A9J6EAT3_RHIMP</name>
<keyword evidence="4" id="KW-1185">Reference proteome</keyword>
<protein>
    <recommendedName>
        <fullName evidence="2">PiggyBac transposable element-derived protein domain-containing protein</fullName>
    </recommendedName>
</protein>
<dbReference type="Proteomes" id="UP000821866">
    <property type="component" value="Chromosome 3"/>
</dbReference>
<evidence type="ECO:0000259" key="2">
    <source>
        <dbReference type="Pfam" id="PF13843"/>
    </source>
</evidence>
<dbReference type="AlphaFoldDB" id="A0A9J6EAT3"/>
<dbReference type="PANTHER" id="PTHR47272:SF1">
    <property type="entry name" value="PIGGYBAC TRANSPOSABLE ELEMENT-DERIVED PROTEIN 3-LIKE"/>
    <property type="match status" value="1"/>
</dbReference>
<dbReference type="EMBL" id="JABSTU010000005">
    <property type="protein sequence ID" value="KAH8031173.1"/>
    <property type="molecule type" value="Genomic_DNA"/>
</dbReference>
<reference evidence="3" key="1">
    <citation type="journal article" date="2020" name="Cell">
        <title>Large-Scale Comparative Analyses of Tick Genomes Elucidate Their Genetic Diversity and Vector Capacities.</title>
        <authorList>
            <consortium name="Tick Genome and Microbiome Consortium (TIGMIC)"/>
            <person name="Jia N."/>
            <person name="Wang J."/>
            <person name="Shi W."/>
            <person name="Du L."/>
            <person name="Sun Y."/>
            <person name="Zhan W."/>
            <person name="Jiang J.F."/>
            <person name="Wang Q."/>
            <person name="Zhang B."/>
            <person name="Ji P."/>
            <person name="Bell-Sakyi L."/>
            <person name="Cui X.M."/>
            <person name="Yuan T.T."/>
            <person name="Jiang B.G."/>
            <person name="Yang W.F."/>
            <person name="Lam T.T."/>
            <person name="Chang Q.C."/>
            <person name="Ding S.J."/>
            <person name="Wang X.J."/>
            <person name="Zhu J.G."/>
            <person name="Ruan X.D."/>
            <person name="Zhao L."/>
            <person name="Wei J.T."/>
            <person name="Ye R.Z."/>
            <person name="Que T.C."/>
            <person name="Du C.H."/>
            <person name="Zhou Y.H."/>
            <person name="Cheng J.X."/>
            <person name="Dai P.F."/>
            <person name="Guo W.B."/>
            <person name="Han X.H."/>
            <person name="Huang E.J."/>
            <person name="Li L.F."/>
            <person name="Wei W."/>
            <person name="Gao Y.C."/>
            <person name="Liu J.Z."/>
            <person name="Shao H.Z."/>
            <person name="Wang X."/>
            <person name="Wang C.C."/>
            <person name="Yang T.C."/>
            <person name="Huo Q.B."/>
            <person name="Li W."/>
            <person name="Chen H.Y."/>
            <person name="Chen S.E."/>
            <person name="Zhou L.G."/>
            <person name="Ni X.B."/>
            <person name="Tian J.H."/>
            <person name="Sheng Y."/>
            <person name="Liu T."/>
            <person name="Pan Y.S."/>
            <person name="Xia L.Y."/>
            <person name="Li J."/>
            <person name="Zhao F."/>
            <person name="Cao W.C."/>
        </authorList>
    </citation>
    <scope>NUCLEOTIDE SEQUENCE</scope>
    <source>
        <strain evidence="3">Rmic-2018</strain>
    </source>
</reference>
<evidence type="ECO:0000256" key="1">
    <source>
        <dbReference type="SAM" id="MobiDB-lite"/>
    </source>
</evidence>
<feature type="domain" description="PiggyBac transposable element-derived protein" evidence="2">
    <location>
        <begin position="6"/>
        <end position="107"/>
    </location>
</feature>
<feature type="region of interest" description="Disordered" evidence="1">
    <location>
        <begin position="136"/>
        <end position="165"/>
    </location>
</feature>
<dbReference type="PANTHER" id="PTHR47272">
    <property type="entry name" value="DDE_TNP_1_7 DOMAIN-CONTAINING PROTEIN"/>
    <property type="match status" value="1"/>
</dbReference>
<evidence type="ECO:0000313" key="3">
    <source>
        <dbReference type="EMBL" id="KAH8031173.1"/>
    </source>
</evidence>
<comment type="caution">
    <text evidence="3">The sequence shown here is derived from an EMBL/GenBank/DDBJ whole genome shotgun (WGS) entry which is preliminary data.</text>
</comment>
<reference evidence="3" key="2">
    <citation type="submission" date="2021-09" db="EMBL/GenBank/DDBJ databases">
        <authorList>
            <person name="Jia N."/>
            <person name="Wang J."/>
            <person name="Shi W."/>
            <person name="Du L."/>
            <person name="Sun Y."/>
            <person name="Zhan W."/>
            <person name="Jiang J."/>
            <person name="Wang Q."/>
            <person name="Zhang B."/>
            <person name="Ji P."/>
            <person name="Sakyi L.B."/>
            <person name="Cui X."/>
            <person name="Yuan T."/>
            <person name="Jiang B."/>
            <person name="Yang W."/>
            <person name="Lam T.T.-Y."/>
            <person name="Chang Q."/>
            <person name="Ding S."/>
            <person name="Wang X."/>
            <person name="Zhu J."/>
            <person name="Ruan X."/>
            <person name="Zhao L."/>
            <person name="Wei J."/>
            <person name="Que T."/>
            <person name="Du C."/>
            <person name="Cheng J."/>
            <person name="Dai P."/>
            <person name="Han X."/>
            <person name="Huang E."/>
            <person name="Gao Y."/>
            <person name="Liu J."/>
            <person name="Shao H."/>
            <person name="Ye R."/>
            <person name="Li L."/>
            <person name="Wei W."/>
            <person name="Wang X."/>
            <person name="Wang C."/>
            <person name="Huo Q."/>
            <person name="Li W."/>
            <person name="Guo W."/>
            <person name="Chen H."/>
            <person name="Chen S."/>
            <person name="Zhou L."/>
            <person name="Zhou L."/>
            <person name="Ni X."/>
            <person name="Tian J."/>
            <person name="Zhou Y."/>
            <person name="Sheng Y."/>
            <person name="Liu T."/>
            <person name="Pan Y."/>
            <person name="Xia L."/>
            <person name="Li J."/>
            <person name="Zhao F."/>
            <person name="Cao W."/>
        </authorList>
    </citation>
    <scope>NUCLEOTIDE SEQUENCE</scope>
    <source>
        <strain evidence="3">Rmic-2018</strain>
        <tissue evidence="3">Larvae</tissue>
    </source>
</reference>
<dbReference type="InterPro" id="IPR029526">
    <property type="entry name" value="PGBD"/>
</dbReference>
<dbReference type="VEuPathDB" id="VectorBase:LOC119181758"/>
<evidence type="ECO:0000313" key="4">
    <source>
        <dbReference type="Proteomes" id="UP000821866"/>
    </source>
</evidence>